<dbReference type="EMBL" id="LN609530">
    <property type="protein sequence ID" value="CEF70809.1"/>
    <property type="molecule type" value="Genomic_DNA"/>
</dbReference>
<evidence type="ECO:0000256" key="1">
    <source>
        <dbReference type="SAM" id="Phobius"/>
    </source>
</evidence>
<reference evidence="4" key="2">
    <citation type="submission" date="2020-12" db="UniProtKB">
        <authorList>
            <consortium name="WormBaseParasite"/>
        </authorList>
    </citation>
    <scope>IDENTIFICATION</scope>
</reference>
<keyword evidence="3" id="KW-1185">Reference proteome</keyword>
<feature type="transmembrane region" description="Helical" evidence="1">
    <location>
        <begin position="197"/>
        <end position="221"/>
    </location>
</feature>
<protein>
    <submittedName>
        <fullName evidence="2 4">Uncharacterized protein</fullName>
    </submittedName>
</protein>
<evidence type="ECO:0000313" key="3">
    <source>
        <dbReference type="Proteomes" id="UP000035682"/>
    </source>
</evidence>
<keyword evidence="1" id="KW-0472">Membrane</keyword>
<organism evidence="2">
    <name type="scientific">Strongyloides ratti</name>
    <name type="common">Parasitic roundworm</name>
    <dbReference type="NCBI Taxonomy" id="34506"/>
    <lineage>
        <taxon>Eukaryota</taxon>
        <taxon>Metazoa</taxon>
        <taxon>Ecdysozoa</taxon>
        <taxon>Nematoda</taxon>
        <taxon>Chromadorea</taxon>
        <taxon>Rhabditida</taxon>
        <taxon>Tylenchina</taxon>
        <taxon>Panagrolaimomorpha</taxon>
        <taxon>Strongyloidoidea</taxon>
        <taxon>Strongyloididae</taxon>
        <taxon>Strongyloides</taxon>
    </lineage>
</organism>
<keyword evidence="1" id="KW-1133">Transmembrane helix</keyword>
<evidence type="ECO:0000313" key="4">
    <source>
        <dbReference type="WBParaSite" id="SRAE_X000013950.1"/>
    </source>
</evidence>
<feature type="transmembrane region" description="Helical" evidence="1">
    <location>
        <begin position="143"/>
        <end position="176"/>
    </location>
</feature>
<feature type="transmembrane region" description="Helical" evidence="1">
    <location>
        <begin position="85"/>
        <end position="107"/>
    </location>
</feature>
<accession>A0A090LT81</accession>
<gene>
    <name evidence="2 4 5" type="ORF">SRAE_X000013950</name>
</gene>
<dbReference type="Proteomes" id="UP000035682">
    <property type="component" value="Unplaced"/>
</dbReference>
<dbReference type="WormBase" id="SRAE_X000013950">
    <property type="protein sequence ID" value="SRP10117"/>
    <property type="gene ID" value="WBGene00265695"/>
</dbReference>
<reference evidence="2 3" key="1">
    <citation type="submission" date="2014-09" db="EMBL/GenBank/DDBJ databases">
        <authorList>
            <person name="Martin A.A."/>
        </authorList>
    </citation>
    <scope>NUCLEOTIDE SEQUENCE</scope>
    <source>
        <strain evidence="3">ED321</strain>
        <strain evidence="2">ED321 Heterogonic</strain>
    </source>
</reference>
<feature type="transmembrane region" description="Helical" evidence="1">
    <location>
        <begin position="45"/>
        <end position="64"/>
    </location>
</feature>
<dbReference type="WBParaSite" id="SRAE_X000013950.1">
    <property type="protein sequence ID" value="SRAE_X000013950.1"/>
    <property type="gene ID" value="WBGene00265695"/>
</dbReference>
<dbReference type="CTD" id="36383188"/>
<proteinExistence type="predicted"/>
<evidence type="ECO:0000313" key="5">
    <source>
        <dbReference type="WormBase" id="SRAE_X000013950"/>
    </source>
</evidence>
<dbReference type="GeneID" id="36383188"/>
<dbReference type="RefSeq" id="XP_024510005.1">
    <property type="nucleotide sequence ID" value="XM_024644447.1"/>
</dbReference>
<sequence length="246" mass="28754">MIVKISTTIFYQFQIIFGEVRTFFPRKTVICYGLVRFFGDEACQISTILMIYVMIEFFFILYALNGQYNTICRKTSFHDNNSIQIFSFLSLTIMIILFFALFMLSYISRDEAISQIYMNYNDTKAFVNDSYAIAACGESKMNFFMGVMIVSLIFFINYISHYTFLFVTMSIFTIGVKNLSKESIIQNQYTKRLTHHLISVALPIVIVLLPLMNLIFCIYFMNDEEHFWITKVTTNSLIKPYDILNG</sequence>
<dbReference type="AlphaFoldDB" id="A0A090LT81"/>
<keyword evidence="1" id="KW-0812">Transmembrane</keyword>
<evidence type="ECO:0000313" key="2">
    <source>
        <dbReference type="EMBL" id="CEF70809.1"/>
    </source>
</evidence>
<name>A0A090LT81_STRRB</name>